<dbReference type="Pfam" id="PF03692">
    <property type="entry name" value="CxxCxxCC"/>
    <property type="match status" value="1"/>
</dbReference>
<feature type="compositionally biased region" description="Polar residues" evidence="1">
    <location>
        <begin position="29"/>
        <end position="55"/>
    </location>
</feature>
<gene>
    <name evidence="2" type="ORF">ACFSC9_04770</name>
</gene>
<protein>
    <submittedName>
        <fullName evidence="2">SEC-C motif-containing protein</fullName>
    </submittedName>
</protein>
<keyword evidence="3" id="KW-1185">Reference proteome</keyword>
<dbReference type="RefSeq" id="WP_347324474.1">
    <property type="nucleotide sequence ID" value="NZ_JBCGUH010000003.1"/>
</dbReference>
<feature type="compositionally biased region" description="Basic residues" evidence="1">
    <location>
        <begin position="1"/>
        <end position="12"/>
    </location>
</feature>
<accession>A0ABW4REY5</accession>
<feature type="region of interest" description="Disordered" evidence="1">
    <location>
        <begin position="1"/>
        <end position="57"/>
    </location>
</feature>
<sequence>MPDRNQKKHNRHNRDTGIDQPQHRHHVQDGQQAQDQRPLQDKGSLQNNSSWQDNRSLQHYDELRDHSELRDRSELQNRTQLQEAVQLHNSKSIDPDPSHPSAFRLSPDYPCFCGSGRPLKHCHSRSAADSRAMHMTALYEQVDAVIEEYHAHSSKHPPCAAGCSSCCSDYFPVSQVEFELLLTYMEHSWSKADIDAAFQQAERNLERFQHDNEPMYEALVNRTSRKQELDSIRRHAGRNSFACPLLDPEKGICRVYPVRPFICRTHGSSHTFYGTWRERFSSERVCEHIPSSRAHRRITPNIADYWSPYEQLADVYVGPQRQPLRQYPIFYWLVLYKRHGGGSSTTIGNRDNFDLSLEQHNASMAAYGTDRS</sequence>
<name>A0ABW4REY5_9BACL</name>
<organism evidence="2 3">
    <name type="scientific">Paenibacillus wenxiniae</name>
    <dbReference type="NCBI Taxonomy" id="1636843"/>
    <lineage>
        <taxon>Bacteria</taxon>
        <taxon>Bacillati</taxon>
        <taxon>Bacillota</taxon>
        <taxon>Bacilli</taxon>
        <taxon>Bacillales</taxon>
        <taxon>Paenibacillaceae</taxon>
        <taxon>Paenibacillus</taxon>
    </lineage>
</organism>
<dbReference type="Proteomes" id="UP001597233">
    <property type="component" value="Unassembled WGS sequence"/>
</dbReference>
<evidence type="ECO:0000313" key="3">
    <source>
        <dbReference type="Proteomes" id="UP001597233"/>
    </source>
</evidence>
<evidence type="ECO:0000313" key="2">
    <source>
        <dbReference type="EMBL" id="MFD1884831.1"/>
    </source>
</evidence>
<proteinExistence type="predicted"/>
<dbReference type="EMBL" id="JBHUEH010000010">
    <property type="protein sequence ID" value="MFD1884831.1"/>
    <property type="molecule type" value="Genomic_DNA"/>
</dbReference>
<dbReference type="InterPro" id="IPR005358">
    <property type="entry name" value="Puta_zinc/iron-chelating_dom"/>
</dbReference>
<reference evidence="3" key="1">
    <citation type="journal article" date="2019" name="Int. J. Syst. Evol. Microbiol.">
        <title>The Global Catalogue of Microorganisms (GCM) 10K type strain sequencing project: providing services to taxonomists for standard genome sequencing and annotation.</title>
        <authorList>
            <consortium name="The Broad Institute Genomics Platform"/>
            <consortium name="The Broad Institute Genome Sequencing Center for Infectious Disease"/>
            <person name="Wu L."/>
            <person name="Ma J."/>
        </authorList>
    </citation>
    <scope>NUCLEOTIDE SEQUENCE [LARGE SCALE GENOMIC DNA]</scope>
    <source>
        <strain evidence="3">CCUG 54950</strain>
    </source>
</reference>
<comment type="caution">
    <text evidence="2">The sequence shown here is derived from an EMBL/GenBank/DDBJ whole genome shotgun (WGS) entry which is preliminary data.</text>
</comment>
<evidence type="ECO:0000256" key="1">
    <source>
        <dbReference type="SAM" id="MobiDB-lite"/>
    </source>
</evidence>